<dbReference type="InterPro" id="IPR020846">
    <property type="entry name" value="MFS_dom"/>
</dbReference>
<keyword evidence="2 5" id="KW-0812">Transmembrane</keyword>
<dbReference type="PANTHER" id="PTHR23501:SF50">
    <property type="entry name" value="MFS SIDEROCHROME IRON TRANSPORTER MIRB (AFU_ORTHOLOGUE AFUA_3G03640)-RELATED"/>
    <property type="match status" value="1"/>
</dbReference>
<dbReference type="GO" id="GO:0022857">
    <property type="term" value="F:transmembrane transporter activity"/>
    <property type="evidence" value="ECO:0007669"/>
    <property type="project" value="InterPro"/>
</dbReference>
<keyword evidence="8" id="KW-1185">Reference proteome</keyword>
<dbReference type="Proteomes" id="UP001337655">
    <property type="component" value="Unassembled WGS sequence"/>
</dbReference>
<evidence type="ECO:0000256" key="3">
    <source>
        <dbReference type="ARBA" id="ARBA00022989"/>
    </source>
</evidence>
<feature type="domain" description="Major facilitator superfamily (MFS) profile" evidence="6">
    <location>
        <begin position="78"/>
        <end position="234"/>
    </location>
</feature>
<name>A0AAV9PQ70_9PEZI</name>
<evidence type="ECO:0000259" key="6">
    <source>
        <dbReference type="PROSITE" id="PS50850"/>
    </source>
</evidence>
<dbReference type="AlphaFoldDB" id="A0AAV9PQ70"/>
<dbReference type="SUPFAM" id="SSF103473">
    <property type="entry name" value="MFS general substrate transporter"/>
    <property type="match status" value="1"/>
</dbReference>
<dbReference type="PROSITE" id="PS50850">
    <property type="entry name" value="MFS"/>
    <property type="match status" value="1"/>
</dbReference>
<proteinExistence type="predicted"/>
<evidence type="ECO:0000256" key="5">
    <source>
        <dbReference type="SAM" id="Phobius"/>
    </source>
</evidence>
<dbReference type="PANTHER" id="PTHR23501">
    <property type="entry name" value="MAJOR FACILITATOR SUPERFAMILY"/>
    <property type="match status" value="1"/>
</dbReference>
<dbReference type="Pfam" id="PF07690">
    <property type="entry name" value="MFS_1"/>
    <property type="match status" value="1"/>
</dbReference>
<feature type="transmembrane region" description="Helical" evidence="5">
    <location>
        <begin position="73"/>
        <end position="92"/>
    </location>
</feature>
<feature type="transmembrane region" description="Helical" evidence="5">
    <location>
        <begin position="144"/>
        <end position="174"/>
    </location>
</feature>
<organism evidence="7 8">
    <name type="scientific">Saxophila tyrrhenica</name>
    <dbReference type="NCBI Taxonomy" id="1690608"/>
    <lineage>
        <taxon>Eukaryota</taxon>
        <taxon>Fungi</taxon>
        <taxon>Dikarya</taxon>
        <taxon>Ascomycota</taxon>
        <taxon>Pezizomycotina</taxon>
        <taxon>Dothideomycetes</taxon>
        <taxon>Dothideomycetidae</taxon>
        <taxon>Mycosphaerellales</taxon>
        <taxon>Extremaceae</taxon>
        <taxon>Saxophila</taxon>
    </lineage>
</organism>
<evidence type="ECO:0000313" key="8">
    <source>
        <dbReference type="Proteomes" id="UP001337655"/>
    </source>
</evidence>
<comment type="caution">
    <text evidence="7">The sequence shown here is derived from an EMBL/GenBank/DDBJ whole genome shotgun (WGS) entry which is preliminary data.</text>
</comment>
<dbReference type="EMBL" id="JAVRRT010000001">
    <property type="protein sequence ID" value="KAK5174957.1"/>
    <property type="molecule type" value="Genomic_DNA"/>
</dbReference>
<protein>
    <recommendedName>
        <fullName evidence="6">Major facilitator superfamily (MFS) profile domain-containing protein</fullName>
    </recommendedName>
</protein>
<dbReference type="InterPro" id="IPR011701">
    <property type="entry name" value="MFS"/>
</dbReference>
<dbReference type="InterPro" id="IPR036259">
    <property type="entry name" value="MFS_trans_sf"/>
</dbReference>
<evidence type="ECO:0000256" key="4">
    <source>
        <dbReference type="ARBA" id="ARBA00023136"/>
    </source>
</evidence>
<evidence type="ECO:0000256" key="1">
    <source>
        <dbReference type="ARBA" id="ARBA00004141"/>
    </source>
</evidence>
<evidence type="ECO:0000313" key="7">
    <source>
        <dbReference type="EMBL" id="KAK5174957.1"/>
    </source>
</evidence>
<dbReference type="RefSeq" id="XP_064663595.1">
    <property type="nucleotide sequence ID" value="XM_064797361.1"/>
</dbReference>
<keyword evidence="3 5" id="KW-1133">Transmembrane helix</keyword>
<evidence type="ECO:0000256" key="2">
    <source>
        <dbReference type="ARBA" id="ARBA00022692"/>
    </source>
</evidence>
<keyword evidence="4 5" id="KW-0472">Membrane</keyword>
<dbReference type="GO" id="GO:0005886">
    <property type="term" value="C:plasma membrane"/>
    <property type="evidence" value="ECO:0007669"/>
    <property type="project" value="TreeGrafter"/>
</dbReference>
<dbReference type="Gene3D" id="1.20.1250.20">
    <property type="entry name" value="MFS general substrate transporter like domains"/>
    <property type="match status" value="1"/>
</dbReference>
<reference evidence="7 8" key="1">
    <citation type="submission" date="2023-08" db="EMBL/GenBank/DDBJ databases">
        <title>Black Yeasts Isolated from many extreme environments.</title>
        <authorList>
            <person name="Coleine C."/>
            <person name="Stajich J.E."/>
            <person name="Selbmann L."/>
        </authorList>
    </citation>
    <scope>NUCLEOTIDE SEQUENCE [LARGE SCALE GENOMIC DNA]</scope>
    <source>
        <strain evidence="7 8">CCFEE 5935</strain>
    </source>
</reference>
<comment type="subcellular location">
    <subcellularLocation>
        <location evidence="1">Membrane</location>
        <topology evidence="1">Multi-pass membrane protein</topology>
    </subcellularLocation>
</comment>
<feature type="transmembrane region" description="Helical" evidence="5">
    <location>
        <begin position="112"/>
        <end position="132"/>
    </location>
</feature>
<dbReference type="GeneID" id="89921445"/>
<sequence>MDGFSRFRPAFTRSTTADTTTSIELVQNNDTKTATVLETPATYDDQDKPQVIDQGLQRGVQNVELVTQTWSRASLIAVFVNIWLLYFVNYFSSSILYNLVPFVTSSYSSHSLLNVIYIVSNAMTAAMYIPLAKTLDVWGRAEGFAIMVAAATIGLILMATCNGLSMFCAAYVFWNIGTGGMTYCVDVVTADISTLRNRGIAYAFTSSPYIITAFAGAKASEQFYNDISWRWAFG</sequence>
<gene>
    <name evidence="7" type="ORF">LTR77_000093</name>
</gene>
<accession>A0AAV9PQ70</accession>